<dbReference type="PANTHER" id="PTHR38116:SF1">
    <property type="entry name" value="BZIP DOMAIN-CONTAINING PROTEIN"/>
    <property type="match status" value="1"/>
</dbReference>
<evidence type="ECO:0000313" key="2">
    <source>
        <dbReference type="EMBL" id="KAF2251473.1"/>
    </source>
</evidence>
<dbReference type="Pfam" id="PF11905">
    <property type="entry name" value="DUF3425"/>
    <property type="match status" value="1"/>
</dbReference>
<feature type="compositionally biased region" description="Basic residues" evidence="1">
    <location>
        <begin position="16"/>
        <end position="34"/>
    </location>
</feature>
<dbReference type="GeneID" id="54576858"/>
<sequence>ARGHEDDWTGKTSAKERRKLQNRLHQRAWRRRKAERNDASAPEIQDPRPDPLSSAFAAATAAIAPTQDPPSTLTDALTRIPPFAYSPGYHYLLTLIQYNVMRAVITNLSLCQILQQLPLECRAALNIPLIHHPPSTLPPTFTKTKIQREMEHNSWIDAVVCAQLRDNLILAAAGRMQGCEGRKLDEDELCDDVCGGLYEGYDDSAARGLLVWSDPWRVSSWEISPGFAAKWGFLLRGCREMVESTNRWREARGEEPLVIEVE</sequence>
<dbReference type="PANTHER" id="PTHR38116">
    <property type="entry name" value="CHROMOSOME 7, WHOLE GENOME SHOTGUN SEQUENCE"/>
    <property type="match status" value="1"/>
</dbReference>
<dbReference type="AlphaFoldDB" id="A0A6A6IPQ2"/>
<reference evidence="2" key="1">
    <citation type="journal article" date="2020" name="Stud. Mycol.">
        <title>101 Dothideomycetes genomes: a test case for predicting lifestyles and emergence of pathogens.</title>
        <authorList>
            <person name="Haridas S."/>
            <person name="Albert R."/>
            <person name="Binder M."/>
            <person name="Bloem J."/>
            <person name="Labutti K."/>
            <person name="Salamov A."/>
            <person name="Andreopoulos B."/>
            <person name="Baker S."/>
            <person name="Barry K."/>
            <person name="Bills G."/>
            <person name="Bluhm B."/>
            <person name="Cannon C."/>
            <person name="Castanera R."/>
            <person name="Culley D."/>
            <person name="Daum C."/>
            <person name="Ezra D."/>
            <person name="Gonzalez J."/>
            <person name="Henrissat B."/>
            <person name="Kuo A."/>
            <person name="Liang C."/>
            <person name="Lipzen A."/>
            <person name="Lutzoni F."/>
            <person name="Magnuson J."/>
            <person name="Mondo S."/>
            <person name="Nolan M."/>
            <person name="Ohm R."/>
            <person name="Pangilinan J."/>
            <person name="Park H.-J."/>
            <person name="Ramirez L."/>
            <person name="Alfaro M."/>
            <person name="Sun H."/>
            <person name="Tritt A."/>
            <person name="Yoshinaga Y."/>
            <person name="Zwiers L.-H."/>
            <person name="Turgeon B."/>
            <person name="Goodwin S."/>
            <person name="Spatafora J."/>
            <person name="Crous P."/>
            <person name="Grigoriev I."/>
        </authorList>
    </citation>
    <scope>NUCLEOTIDE SEQUENCE</scope>
    <source>
        <strain evidence="2">CBS 122368</strain>
    </source>
</reference>
<evidence type="ECO:0008006" key="4">
    <source>
        <dbReference type="Google" id="ProtNLM"/>
    </source>
</evidence>
<dbReference type="OrthoDB" id="2245989at2759"/>
<gene>
    <name evidence="2" type="ORF">BU26DRAFT_423746</name>
</gene>
<name>A0A6A6IPQ2_9PLEO</name>
<feature type="compositionally biased region" description="Basic and acidic residues" evidence="1">
    <location>
        <begin position="1"/>
        <end position="15"/>
    </location>
</feature>
<organism evidence="2 3">
    <name type="scientific">Trematosphaeria pertusa</name>
    <dbReference type="NCBI Taxonomy" id="390896"/>
    <lineage>
        <taxon>Eukaryota</taxon>
        <taxon>Fungi</taxon>
        <taxon>Dikarya</taxon>
        <taxon>Ascomycota</taxon>
        <taxon>Pezizomycotina</taxon>
        <taxon>Dothideomycetes</taxon>
        <taxon>Pleosporomycetidae</taxon>
        <taxon>Pleosporales</taxon>
        <taxon>Massarineae</taxon>
        <taxon>Trematosphaeriaceae</taxon>
        <taxon>Trematosphaeria</taxon>
    </lineage>
</organism>
<evidence type="ECO:0000256" key="1">
    <source>
        <dbReference type="SAM" id="MobiDB-lite"/>
    </source>
</evidence>
<accession>A0A6A6IPQ2</accession>
<feature type="non-terminal residue" evidence="2">
    <location>
        <position position="1"/>
    </location>
</feature>
<protein>
    <recommendedName>
        <fullName evidence="4">BZIP domain-containing protein</fullName>
    </recommendedName>
</protein>
<keyword evidence="3" id="KW-1185">Reference proteome</keyword>
<dbReference type="RefSeq" id="XP_033686477.1">
    <property type="nucleotide sequence ID" value="XM_033823528.1"/>
</dbReference>
<dbReference type="Proteomes" id="UP000800094">
    <property type="component" value="Unassembled WGS sequence"/>
</dbReference>
<proteinExistence type="predicted"/>
<dbReference type="InterPro" id="IPR021833">
    <property type="entry name" value="DUF3425"/>
</dbReference>
<feature type="region of interest" description="Disordered" evidence="1">
    <location>
        <begin position="1"/>
        <end position="52"/>
    </location>
</feature>
<dbReference type="CDD" id="cd14688">
    <property type="entry name" value="bZIP_YAP"/>
    <property type="match status" value="1"/>
</dbReference>
<dbReference type="EMBL" id="ML987193">
    <property type="protein sequence ID" value="KAF2251473.1"/>
    <property type="molecule type" value="Genomic_DNA"/>
</dbReference>
<evidence type="ECO:0000313" key="3">
    <source>
        <dbReference type="Proteomes" id="UP000800094"/>
    </source>
</evidence>